<evidence type="ECO:0000256" key="2">
    <source>
        <dbReference type="ARBA" id="ARBA00022525"/>
    </source>
</evidence>
<dbReference type="Pfam" id="PF02199">
    <property type="entry name" value="SapA"/>
    <property type="match status" value="1"/>
</dbReference>
<evidence type="ECO:0000313" key="13">
    <source>
        <dbReference type="Proteomes" id="UP000694548"/>
    </source>
</evidence>
<evidence type="ECO:0000313" key="11">
    <source>
        <dbReference type="EMBL" id="SBP53890.1"/>
    </source>
</evidence>
<dbReference type="AlphaFoldDB" id="A0A1A8AI35"/>
<dbReference type="PANTHER" id="PTHR11480">
    <property type="entry name" value="SAPOSIN-RELATED"/>
    <property type="match status" value="1"/>
</dbReference>
<dbReference type="PROSITE" id="PS50015">
    <property type="entry name" value="SAP_B"/>
    <property type="match status" value="3"/>
</dbReference>
<reference evidence="12" key="5">
    <citation type="submission" date="2025-05" db="UniProtKB">
        <authorList>
            <consortium name="Ensembl"/>
        </authorList>
    </citation>
    <scope>IDENTIFICATION</scope>
</reference>
<dbReference type="GeneID" id="107394216"/>
<evidence type="ECO:0000256" key="7">
    <source>
        <dbReference type="SAM" id="SignalP"/>
    </source>
</evidence>
<dbReference type="OrthoDB" id="8889685at2759"/>
<dbReference type="Proteomes" id="UP000822369">
    <property type="component" value="Chromosome 19"/>
</dbReference>
<keyword evidence="3 7" id="KW-0732">Signal</keyword>
<feature type="signal peptide" evidence="7">
    <location>
        <begin position="1"/>
        <end position="21"/>
    </location>
</feature>
<feature type="domain" description="Saposin B-type" evidence="8">
    <location>
        <begin position="37"/>
        <end position="118"/>
    </location>
</feature>
<dbReference type="KEGG" id="nfu:107394216"/>
<reference evidence="12" key="1">
    <citation type="submission" date="2014-08" db="EMBL/GenBank/DDBJ databases">
        <authorList>
            <person name="Senf B."/>
            <person name="Petzold A."/>
            <person name="Downie B.R."/>
            <person name="Koch P."/>
            <person name="Platzer M."/>
        </authorList>
    </citation>
    <scope>NUCLEOTIDE SEQUENCE [LARGE SCALE GENOMIC DNA]</scope>
    <source>
        <strain evidence="12">GRZ</strain>
    </source>
</reference>
<evidence type="ECO:0000259" key="9">
    <source>
        <dbReference type="PROSITE" id="PS51110"/>
    </source>
</evidence>
<evidence type="ECO:0000256" key="3">
    <source>
        <dbReference type="ARBA" id="ARBA00022729"/>
    </source>
</evidence>
<dbReference type="CTD" id="100001978"/>
<dbReference type="PANTHER" id="PTHR11480:SF99">
    <property type="entry name" value="SURFACTANT PROTEIN BB"/>
    <property type="match status" value="1"/>
</dbReference>
<dbReference type="SUPFAM" id="SSF47862">
    <property type="entry name" value="Saposin"/>
    <property type="match status" value="3"/>
</dbReference>
<dbReference type="GeneTree" id="ENSGT00940000164890"/>
<dbReference type="InterPro" id="IPR007856">
    <property type="entry name" value="SapB_1"/>
</dbReference>
<evidence type="ECO:0000259" key="8">
    <source>
        <dbReference type="PROSITE" id="PS50015"/>
    </source>
</evidence>
<gene>
    <name evidence="11" type="primary">SFTPB</name>
    <name evidence="12" type="synonym">sftpbb</name>
    <name evidence="10" type="ORF">G4P62_016807</name>
</gene>
<sequence length="358" mass="39731">MSATSGLVLVVLTASLLSGHSRFVADPLSSVRQEPLILDVCPECSQIIQLSANMISSSDTKVTVFKSLYALCQHLPRDQVSGCELQVKAYLPKILRQSPVQQKPEETCEVFGLCIPNKEKELLKLSHQLSNTEKSTSELSTASKAQGVLNPVCPLCLLVIKKLEELLPKNMTEETLMKLMGEVCDLIPKSYKDQCDDFVNKYGAEIVEFLLSSAAPHTICTLLHLCLFEMQSVPDVRPSSDCDSCQTLAVLSRLYLGLNATKPQTSAFLQSVCIQHPNAIPKCEDFTRIYGLQLQRVLGNQMDVPHVCERANLCSSSKKPEPLGKNPCTWGPSYWCKNLETAQKCGNQVFCKKYVWKK</sequence>
<reference evidence="11" key="2">
    <citation type="submission" date="2016-05" db="EMBL/GenBank/DDBJ databases">
        <authorList>
            <person name="Lavstsen T."/>
            <person name="Jespersen J.S."/>
        </authorList>
    </citation>
    <scope>NUCLEOTIDE SEQUENCE</scope>
    <source>
        <tissue evidence="11">Brain</tissue>
    </source>
</reference>
<feature type="domain" description="Saposin B-type" evidence="8">
    <location>
        <begin position="238"/>
        <end position="318"/>
    </location>
</feature>
<dbReference type="Ensembl" id="ENSNFUT00015052194.1">
    <property type="protein sequence ID" value="ENSNFUP00015050047.1"/>
    <property type="gene ID" value="ENSNFUG00015023532.1"/>
</dbReference>
<dbReference type="Gene3D" id="1.10.225.10">
    <property type="entry name" value="Saposin-like"/>
    <property type="match status" value="3"/>
</dbReference>
<dbReference type="EMBL" id="JAAVVJ010000019">
    <property type="protein sequence ID" value="KAF7200307.1"/>
    <property type="molecule type" value="Genomic_DNA"/>
</dbReference>
<dbReference type="PRINTS" id="PR01797">
    <property type="entry name" value="SAPOSIN"/>
</dbReference>
<feature type="chain" id="PRO_5015055457" evidence="7">
    <location>
        <begin position="22"/>
        <end position="358"/>
    </location>
</feature>
<dbReference type="InterPro" id="IPR008139">
    <property type="entry name" value="SaposinB_dom"/>
</dbReference>
<evidence type="ECO:0000256" key="1">
    <source>
        <dbReference type="ARBA" id="ARBA00004613"/>
    </source>
</evidence>
<dbReference type="InterPro" id="IPR008138">
    <property type="entry name" value="SapB_2"/>
</dbReference>
<keyword evidence="2" id="KW-0964">Secreted</keyword>
<dbReference type="InterPro" id="IPR011001">
    <property type="entry name" value="Saposin-like"/>
</dbReference>
<dbReference type="InterPro" id="IPR003119">
    <property type="entry name" value="SAP_A"/>
</dbReference>
<dbReference type="EMBL" id="HAEJ01008139">
    <property type="protein sequence ID" value="SBS48596.1"/>
    <property type="molecule type" value="Transcribed_RNA"/>
</dbReference>
<dbReference type="SMART" id="SM00162">
    <property type="entry name" value="SAPA"/>
    <property type="match status" value="1"/>
</dbReference>
<dbReference type="PROSITE" id="PS51110">
    <property type="entry name" value="SAP_A"/>
    <property type="match status" value="1"/>
</dbReference>
<dbReference type="Bgee" id="ENSNFUG00015023532">
    <property type="expression patterns" value="Expressed in brain and 3 other cell types or tissues"/>
</dbReference>
<dbReference type="GO" id="GO:0005764">
    <property type="term" value="C:lysosome"/>
    <property type="evidence" value="ECO:0007669"/>
    <property type="project" value="InterPro"/>
</dbReference>
<keyword evidence="6" id="KW-0325">Glycoprotein</keyword>
<evidence type="ECO:0000256" key="6">
    <source>
        <dbReference type="ARBA" id="ARBA00023180"/>
    </source>
</evidence>
<reference evidence="11" key="3">
    <citation type="submission" date="2016-06" db="EMBL/GenBank/DDBJ databases">
        <title>The genome of a short-lived fish provides insights into sex chromosome evolution and the genetic control of aging.</title>
        <authorList>
            <person name="Reichwald K."/>
            <person name="Felder M."/>
            <person name="Petzold A."/>
            <person name="Koch P."/>
            <person name="Groth M."/>
            <person name="Platzer M."/>
        </authorList>
    </citation>
    <scope>NUCLEOTIDE SEQUENCE</scope>
    <source>
        <tissue evidence="11">Brain</tissue>
    </source>
</reference>
<feature type="domain" description="Saposin B-type" evidence="8">
    <location>
        <begin position="149"/>
        <end position="230"/>
    </location>
</feature>
<name>A0A1A8AI35_NOTFU</name>
<organism evidence="11">
    <name type="scientific">Nothobranchius furzeri</name>
    <name type="common">Turquoise killifish</name>
    <dbReference type="NCBI Taxonomy" id="105023"/>
    <lineage>
        <taxon>Eukaryota</taxon>
        <taxon>Metazoa</taxon>
        <taxon>Chordata</taxon>
        <taxon>Craniata</taxon>
        <taxon>Vertebrata</taxon>
        <taxon>Euteleostomi</taxon>
        <taxon>Actinopterygii</taxon>
        <taxon>Neopterygii</taxon>
        <taxon>Teleostei</taxon>
        <taxon>Neoteleostei</taxon>
        <taxon>Acanthomorphata</taxon>
        <taxon>Ovalentaria</taxon>
        <taxon>Atherinomorphae</taxon>
        <taxon>Cyprinodontiformes</taxon>
        <taxon>Nothobranchiidae</taxon>
        <taxon>Nothobranchius</taxon>
    </lineage>
</organism>
<reference evidence="10" key="4">
    <citation type="submission" date="2020-03" db="EMBL/GenBank/DDBJ databases">
        <title>Intra-Species Differences in Population Size shape Life History and Genome Evolution.</title>
        <authorList>
            <person name="Willemsen D."/>
            <person name="Cui R."/>
            <person name="Valenzano D.R."/>
        </authorList>
    </citation>
    <scope>NUCLEOTIDE SEQUENCE</scope>
    <source>
        <strain evidence="10">GRZ</strain>
        <tissue evidence="10">Whole</tissue>
    </source>
</reference>
<keyword evidence="4" id="KW-0677">Repeat</keyword>
<dbReference type="GO" id="GO:0016020">
    <property type="term" value="C:membrane"/>
    <property type="evidence" value="ECO:0007669"/>
    <property type="project" value="GOC"/>
</dbReference>
<evidence type="ECO:0000256" key="4">
    <source>
        <dbReference type="ARBA" id="ARBA00022737"/>
    </source>
</evidence>
<dbReference type="InterPro" id="IPR051428">
    <property type="entry name" value="Sphingo_Act-Surfact_Prot"/>
</dbReference>
<keyword evidence="5" id="KW-1015">Disulfide bond</keyword>
<evidence type="ECO:0000313" key="10">
    <source>
        <dbReference type="EMBL" id="KAF7200307.1"/>
    </source>
</evidence>
<dbReference type="GO" id="GO:0006665">
    <property type="term" value="P:sphingolipid metabolic process"/>
    <property type="evidence" value="ECO:0007669"/>
    <property type="project" value="InterPro"/>
</dbReference>
<dbReference type="OMA" id="PKFWCQS"/>
<keyword evidence="13" id="KW-1185">Reference proteome</keyword>
<accession>A0A1A8AI35</accession>
<comment type="subcellular location">
    <subcellularLocation>
        <location evidence="1">Secreted</location>
    </subcellularLocation>
</comment>
<dbReference type="InterPro" id="IPR008373">
    <property type="entry name" value="Saposin"/>
</dbReference>
<proteinExistence type="predicted"/>
<dbReference type="EMBL" id="HADY01015405">
    <property type="protein sequence ID" value="SBP53890.1"/>
    <property type="molecule type" value="Transcribed_RNA"/>
</dbReference>
<evidence type="ECO:0000313" key="12">
    <source>
        <dbReference type="Ensembl" id="ENSNFUP00015050047.1"/>
    </source>
</evidence>
<feature type="domain" description="Saposin A-type" evidence="9">
    <location>
        <begin position="321"/>
        <end position="358"/>
    </location>
</feature>
<dbReference type="Pfam" id="PF05184">
    <property type="entry name" value="SapB_1"/>
    <property type="match status" value="1"/>
</dbReference>
<dbReference type="Pfam" id="PF03489">
    <property type="entry name" value="SapB_2"/>
    <property type="match status" value="1"/>
</dbReference>
<protein>
    <submittedName>
        <fullName evidence="10">Prosaposin-like</fullName>
    </submittedName>
    <submittedName>
        <fullName evidence="11 12">Surfactant protein B</fullName>
    </submittedName>
</protein>
<dbReference type="GO" id="GO:0005576">
    <property type="term" value="C:extracellular region"/>
    <property type="evidence" value="ECO:0007669"/>
    <property type="project" value="UniProtKB-SubCell"/>
</dbReference>
<dbReference type="Proteomes" id="UP000694548">
    <property type="component" value="Chromosome sgr18"/>
</dbReference>
<evidence type="ECO:0000256" key="5">
    <source>
        <dbReference type="ARBA" id="ARBA00023157"/>
    </source>
</evidence>
<dbReference type="SMART" id="SM00741">
    <property type="entry name" value="SapB"/>
    <property type="match status" value="3"/>
</dbReference>